<evidence type="ECO:0000256" key="6">
    <source>
        <dbReference type="ARBA" id="ARBA00023015"/>
    </source>
</evidence>
<protein>
    <recommendedName>
        <fullName evidence="10">Transducer of regulated CREB activity N-terminal domain-containing protein</fullName>
    </recommendedName>
</protein>
<keyword evidence="4" id="KW-0963">Cytoplasm</keyword>
<dbReference type="STRING" id="283909.R7THS8"/>
<dbReference type="EnsemblMetazoa" id="CapteT133497">
    <property type="protein sequence ID" value="CapteP133497"/>
    <property type="gene ID" value="CapteG133497"/>
</dbReference>
<dbReference type="OrthoDB" id="8947034at2759"/>
<reference evidence="12" key="3">
    <citation type="submission" date="2015-06" db="UniProtKB">
        <authorList>
            <consortium name="EnsemblMetazoa"/>
        </authorList>
    </citation>
    <scope>IDENTIFICATION</scope>
</reference>
<reference evidence="11 13" key="2">
    <citation type="journal article" date="2013" name="Nature">
        <title>Insights into bilaterian evolution from three spiralian genomes.</title>
        <authorList>
            <person name="Simakov O."/>
            <person name="Marletaz F."/>
            <person name="Cho S.J."/>
            <person name="Edsinger-Gonzales E."/>
            <person name="Havlak P."/>
            <person name="Hellsten U."/>
            <person name="Kuo D.H."/>
            <person name="Larsson T."/>
            <person name="Lv J."/>
            <person name="Arendt D."/>
            <person name="Savage R."/>
            <person name="Osoegawa K."/>
            <person name="de Jong P."/>
            <person name="Grimwood J."/>
            <person name="Chapman J.A."/>
            <person name="Shapiro H."/>
            <person name="Aerts A."/>
            <person name="Otillar R.P."/>
            <person name="Terry A.Y."/>
            <person name="Boore J.L."/>
            <person name="Grigoriev I.V."/>
            <person name="Lindberg D.R."/>
            <person name="Seaver E.C."/>
            <person name="Weisblat D.A."/>
            <person name="Putnam N.H."/>
            <person name="Rokhsar D.S."/>
        </authorList>
    </citation>
    <scope>NUCLEOTIDE SEQUENCE</scope>
    <source>
        <strain evidence="11 13">I ESC-2004</strain>
    </source>
</reference>
<dbReference type="Proteomes" id="UP000014760">
    <property type="component" value="Unassembled WGS sequence"/>
</dbReference>
<keyword evidence="6" id="KW-0805">Transcription regulation</keyword>
<dbReference type="GO" id="GO:0051289">
    <property type="term" value="P:protein homotetramerization"/>
    <property type="evidence" value="ECO:0007669"/>
    <property type="project" value="InterPro"/>
</dbReference>
<dbReference type="PANTHER" id="PTHR13589">
    <property type="entry name" value="CREB-REGULATED TRANSCRIPTION COACTIVATOR"/>
    <property type="match status" value="1"/>
</dbReference>
<dbReference type="EMBL" id="KB309919">
    <property type="protein sequence ID" value="ELT93032.1"/>
    <property type="molecule type" value="Genomic_DNA"/>
</dbReference>
<evidence type="ECO:0000313" key="13">
    <source>
        <dbReference type="Proteomes" id="UP000014760"/>
    </source>
</evidence>
<reference evidence="13" key="1">
    <citation type="submission" date="2012-12" db="EMBL/GenBank/DDBJ databases">
        <authorList>
            <person name="Hellsten U."/>
            <person name="Grimwood J."/>
            <person name="Chapman J.A."/>
            <person name="Shapiro H."/>
            <person name="Aerts A."/>
            <person name="Otillar R.P."/>
            <person name="Terry A.Y."/>
            <person name="Boore J.L."/>
            <person name="Simakov O."/>
            <person name="Marletaz F."/>
            <person name="Cho S.-J."/>
            <person name="Edsinger-Gonzales E."/>
            <person name="Havlak P."/>
            <person name="Kuo D.-H."/>
            <person name="Larsson T."/>
            <person name="Lv J."/>
            <person name="Arendt D."/>
            <person name="Savage R."/>
            <person name="Osoegawa K."/>
            <person name="de Jong P."/>
            <person name="Lindberg D.R."/>
            <person name="Seaver E.C."/>
            <person name="Weisblat D.A."/>
            <person name="Putnam N.H."/>
            <person name="Grigoriev I.V."/>
            <person name="Rokhsar D.S."/>
        </authorList>
    </citation>
    <scope>NUCLEOTIDE SEQUENCE</scope>
    <source>
        <strain evidence="13">I ESC-2004</strain>
    </source>
</reference>
<accession>R7THS8</accession>
<evidence type="ECO:0000256" key="9">
    <source>
        <dbReference type="ARBA" id="ARBA00023242"/>
    </source>
</evidence>
<keyword evidence="13" id="KW-1185">Reference proteome</keyword>
<feature type="domain" description="Transducer of regulated CREB activity N-terminal" evidence="10">
    <location>
        <begin position="3"/>
        <end position="57"/>
    </location>
</feature>
<dbReference type="GO" id="GO:0045944">
    <property type="term" value="P:positive regulation of transcription by RNA polymerase II"/>
    <property type="evidence" value="ECO:0007669"/>
    <property type="project" value="TreeGrafter"/>
</dbReference>
<dbReference type="OMA" id="EFQVGTH"/>
<comment type="subcellular location">
    <subcellularLocation>
        <location evidence="2">Cytoplasm</location>
    </subcellularLocation>
    <subcellularLocation>
        <location evidence="1">Nucleus</location>
    </subcellularLocation>
</comment>
<dbReference type="HOGENOM" id="CLU_2503766_0_0_1"/>
<evidence type="ECO:0000256" key="5">
    <source>
        <dbReference type="ARBA" id="ARBA00022553"/>
    </source>
</evidence>
<dbReference type="EMBL" id="AMQN01013054">
    <property type="status" value="NOT_ANNOTATED_CDS"/>
    <property type="molecule type" value="Genomic_DNA"/>
</dbReference>
<keyword evidence="8" id="KW-0804">Transcription</keyword>
<dbReference type="AlphaFoldDB" id="R7THS8"/>
<dbReference type="Pfam" id="PF12884">
    <property type="entry name" value="TORC_N"/>
    <property type="match status" value="1"/>
</dbReference>
<comment type="similarity">
    <text evidence="3">Belongs to the TORC family.</text>
</comment>
<evidence type="ECO:0000256" key="1">
    <source>
        <dbReference type="ARBA" id="ARBA00004123"/>
    </source>
</evidence>
<keyword evidence="9" id="KW-0539">Nucleus</keyword>
<sequence>MANPRKFSEKIALQQQKQAEETAAFEAILREVNASTKQMQVHLAQPNLGTYRGGSLPNVNQMIGSNSIDLQVNIL</sequence>
<evidence type="ECO:0000256" key="4">
    <source>
        <dbReference type="ARBA" id="ARBA00022490"/>
    </source>
</evidence>
<dbReference type="InterPro" id="IPR024786">
    <property type="entry name" value="TORC"/>
</dbReference>
<dbReference type="GO" id="GO:0008140">
    <property type="term" value="F:cAMP response element binding protein binding"/>
    <property type="evidence" value="ECO:0007669"/>
    <property type="project" value="InterPro"/>
</dbReference>
<evidence type="ECO:0000256" key="3">
    <source>
        <dbReference type="ARBA" id="ARBA00007167"/>
    </source>
</evidence>
<name>R7THS8_CAPTE</name>
<evidence type="ECO:0000313" key="11">
    <source>
        <dbReference type="EMBL" id="ELT93032.1"/>
    </source>
</evidence>
<dbReference type="GO" id="GO:0005737">
    <property type="term" value="C:cytoplasm"/>
    <property type="evidence" value="ECO:0007669"/>
    <property type="project" value="UniProtKB-SubCell"/>
</dbReference>
<evidence type="ECO:0000313" key="12">
    <source>
        <dbReference type="EnsemblMetazoa" id="CapteP133497"/>
    </source>
</evidence>
<keyword evidence="5" id="KW-0597">Phosphoprotein</keyword>
<evidence type="ECO:0000256" key="2">
    <source>
        <dbReference type="ARBA" id="ARBA00004496"/>
    </source>
</evidence>
<evidence type="ECO:0000256" key="7">
    <source>
        <dbReference type="ARBA" id="ARBA00023159"/>
    </source>
</evidence>
<evidence type="ECO:0000256" key="8">
    <source>
        <dbReference type="ARBA" id="ARBA00023163"/>
    </source>
</evidence>
<evidence type="ECO:0000259" key="10">
    <source>
        <dbReference type="Pfam" id="PF12884"/>
    </source>
</evidence>
<dbReference type="PANTHER" id="PTHR13589:SF15">
    <property type="entry name" value="CREB-REGULATED TRANSCRIPTION COACTIVATOR, ISOFORM B"/>
    <property type="match status" value="1"/>
</dbReference>
<dbReference type="GO" id="GO:0005634">
    <property type="term" value="C:nucleus"/>
    <property type="evidence" value="ECO:0007669"/>
    <property type="project" value="UniProtKB-SubCell"/>
</dbReference>
<dbReference type="InterPro" id="IPR024783">
    <property type="entry name" value="TORC_N"/>
</dbReference>
<gene>
    <name evidence="11" type="ORF">CAPTEDRAFT_133497</name>
</gene>
<organism evidence="11">
    <name type="scientific">Capitella teleta</name>
    <name type="common">Polychaete worm</name>
    <dbReference type="NCBI Taxonomy" id="283909"/>
    <lineage>
        <taxon>Eukaryota</taxon>
        <taxon>Metazoa</taxon>
        <taxon>Spiralia</taxon>
        <taxon>Lophotrochozoa</taxon>
        <taxon>Annelida</taxon>
        <taxon>Polychaeta</taxon>
        <taxon>Sedentaria</taxon>
        <taxon>Scolecida</taxon>
        <taxon>Capitellidae</taxon>
        <taxon>Capitella</taxon>
    </lineage>
</organism>
<keyword evidence="7" id="KW-0010">Activator</keyword>
<proteinExistence type="inferred from homology"/>